<evidence type="ECO:0000313" key="5">
    <source>
        <dbReference type="EMBL" id="PWG00469.1"/>
    </source>
</evidence>
<dbReference type="PANTHER" id="PTHR38011">
    <property type="entry name" value="DIHYDROFOLATE REDUCTASE FAMILY PROTEIN (AFU_ORTHOLOGUE AFUA_8G06820)"/>
    <property type="match status" value="1"/>
</dbReference>
<sequence length="234" mass="25802">MERAKVIVHMYVSIDGKIDGEYGSSASGAYYSDELFRLSHADGNGRQTIQLYAAPAQIDLTAYDATGIEKTDWIPDVQAETWSVAFDRKGVCGWEQNYFEYNGHQMRAIEVVTKQVKREYLAFLRSMNIPYLVSGDQDFDLNEVLIKLKNDFGIDTLALCGGARINGAFLAAHLVDQISLVIAPYVNGDNPVKSAFDTAGEFVNDRFAIEDVKKLADGGLHLIFNKQEASGSGA</sequence>
<feature type="domain" description="Bacterial bifunctional deaminase-reductase C-terminal" evidence="4">
    <location>
        <begin position="5"/>
        <end position="200"/>
    </location>
</feature>
<reference evidence="5 6" key="1">
    <citation type="journal article" date="2018" name="Int. J. Syst. Evol. Microbiol.">
        <title>Lactobacillus bambusae sp. nov., isolated from a traditional fermented Ma-bamboo shoots of Taiwan.</title>
        <authorList>
            <person name="Wang L.-T."/>
        </authorList>
    </citation>
    <scope>NUCLEOTIDE SEQUENCE [LARGE SCALE GENOMIC DNA]</scope>
    <source>
        <strain evidence="5 6">BS-W1</strain>
    </source>
</reference>
<gene>
    <name evidence="5" type="ORF">DCM90_05965</name>
</gene>
<dbReference type="Gene3D" id="3.40.430.10">
    <property type="entry name" value="Dihydrofolate Reductase, subunit A"/>
    <property type="match status" value="1"/>
</dbReference>
<evidence type="ECO:0000256" key="2">
    <source>
        <dbReference type="ARBA" id="ARBA00022857"/>
    </source>
</evidence>
<organism evidence="5 6">
    <name type="scientific">Levilactobacillus bambusae</name>
    <dbReference type="NCBI Taxonomy" id="2024736"/>
    <lineage>
        <taxon>Bacteria</taxon>
        <taxon>Bacillati</taxon>
        <taxon>Bacillota</taxon>
        <taxon>Bacilli</taxon>
        <taxon>Lactobacillales</taxon>
        <taxon>Lactobacillaceae</taxon>
        <taxon>Levilactobacillus</taxon>
    </lineage>
</organism>
<comment type="pathway">
    <text evidence="1">Cofactor biosynthesis; riboflavin biosynthesis.</text>
</comment>
<evidence type="ECO:0000313" key="6">
    <source>
        <dbReference type="Proteomes" id="UP000245080"/>
    </source>
</evidence>
<dbReference type="EMBL" id="QCXQ01000002">
    <property type="protein sequence ID" value="PWG00469.1"/>
    <property type="molecule type" value="Genomic_DNA"/>
</dbReference>
<dbReference type="AlphaFoldDB" id="A0A2V1MZR0"/>
<evidence type="ECO:0000259" key="4">
    <source>
        <dbReference type="Pfam" id="PF01872"/>
    </source>
</evidence>
<protein>
    <submittedName>
        <fullName evidence="5">Deaminase</fullName>
    </submittedName>
</protein>
<comment type="caution">
    <text evidence="5">The sequence shown here is derived from an EMBL/GenBank/DDBJ whole genome shotgun (WGS) entry which is preliminary data.</text>
</comment>
<dbReference type="InterPro" id="IPR050765">
    <property type="entry name" value="Riboflavin_Biosynth_HTPR"/>
</dbReference>
<accession>A0A2V1MZR0</accession>
<evidence type="ECO:0000256" key="3">
    <source>
        <dbReference type="ARBA" id="ARBA00023002"/>
    </source>
</evidence>
<evidence type="ECO:0000256" key="1">
    <source>
        <dbReference type="ARBA" id="ARBA00005104"/>
    </source>
</evidence>
<dbReference type="GO" id="GO:0009231">
    <property type="term" value="P:riboflavin biosynthetic process"/>
    <property type="evidence" value="ECO:0007669"/>
    <property type="project" value="InterPro"/>
</dbReference>
<dbReference type="Proteomes" id="UP000245080">
    <property type="component" value="Unassembled WGS sequence"/>
</dbReference>
<dbReference type="GO" id="GO:0008703">
    <property type="term" value="F:5-amino-6-(5-phosphoribosylamino)uracil reductase activity"/>
    <property type="evidence" value="ECO:0007669"/>
    <property type="project" value="InterPro"/>
</dbReference>
<keyword evidence="6" id="KW-1185">Reference proteome</keyword>
<keyword evidence="3" id="KW-0560">Oxidoreductase</keyword>
<keyword evidence="2" id="KW-0521">NADP</keyword>
<proteinExistence type="predicted"/>
<dbReference type="Pfam" id="PF01872">
    <property type="entry name" value="RibD_C"/>
    <property type="match status" value="1"/>
</dbReference>
<name>A0A2V1MZR0_9LACO</name>
<dbReference type="RefSeq" id="WP_109250417.1">
    <property type="nucleotide sequence ID" value="NZ_QCXQ01000002.1"/>
</dbReference>
<dbReference type="SUPFAM" id="SSF53597">
    <property type="entry name" value="Dihydrofolate reductase-like"/>
    <property type="match status" value="1"/>
</dbReference>
<dbReference type="PANTHER" id="PTHR38011:SF7">
    <property type="entry name" value="2,5-DIAMINO-6-RIBOSYLAMINO-4(3H)-PYRIMIDINONE 5'-PHOSPHATE REDUCTASE"/>
    <property type="match status" value="1"/>
</dbReference>
<dbReference type="OrthoDB" id="9800865at2"/>
<dbReference type="InterPro" id="IPR002734">
    <property type="entry name" value="RibDG_C"/>
</dbReference>
<dbReference type="InterPro" id="IPR024072">
    <property type="entry name" value="DHFR-like_dom_sf"/>
</dbReference>